<dbReference type="RefSeq" id="XP_003888547.1">
    <property type="nucleotide sequence ID" value="XM_003888498.1"/>
</dbReference>
<evidence type="ECO:0000256" key="1">
    <source>
        <dbReference type="SAM" id="MobiDB-lite"/>
    </source>
</evidence>
<dbReference type="AlphaFoldDB" id="H6QVB7"/>
<feature type="region of interest" description="Disordered" evidence="1">
    <location>
        <begin position="1"/>
        <end position="26"/>
    </location>
</feature>
<dbReference type="OrthoDB" id="10347913at2759"/>
<dbReference type="InParanoid" id="H6QVB7"/>
<evidence type="ECO:0000313" key="3">
    <source>
        <dbReference type="Proteomes" id="UP000008783"/>
    </source>
</evidence>
<accession>H6QVB7</accession>
<dbReference type="GeneID" id="13540801"/>
<dbReference type="KEGG" id="pgr:PGTG_22704"/>
<protein>
    <submittedName>
        <fullName evidence="2">Uncharacterized protein</fullName>
    </submittedName>
</protein>
<reference evidence="3" key="1">
    <citation type="journal article" date="2011" name="Proc. Natl. Acad. Sci. U.S.A.">
        <title>Obligate biotrophy features unraveled by the genomic analysis of rust fungi.</title>
        <authorList>
            <person name="Duplessis S."/>
            <person name="Cuomo C.A."/>
            <person name="Lin Y.-C."/>
            <person name="Aerts A."/>
            <person name="Tisserant E."/>
            <person name="Veneault-Fourrey C."/>
            <person name="Joly D.L."/>
            <person name="Hacquard S."/>
            <person name="Amselem J."/>
            <person name="Cantarel B.L."/>
            <person name="Chiu R."/>
            <person name="Coutinho P.M."/>
            <person name="Feau N."/>
            <person name="Field M."/>
            <person name="Frey P."/>
            <person name="Gelhaye E."/>
            <person name="Goldberg J."/>
            <person name="Grabherr M.G."/>
            <person name="Kodira C.D."/>
            <person name="Kohler A."/>
            <person name="Kuees U."/>
            <person name="Lindquist E.A."/>
            <person name="Lucas S.M."/>
            <person name="Mago R."/>
            <person name="Mauceli E."/>
            <person name="Morin E."/>
            <person name="Murat C."/>
            <person name="Pangilinan J.L."/>
            <person name="Park R."/>
            <person name="Pearson M."/>
            <person name="Quesneville H."/>
            <person name="Rouhier N."/>
            <person name="Sakthikumar S."/>
            <person name="Salamov A.A."/>
            <person name="Schmutz J."/>
            <person name="Selles B."/>
            <person name="Shapiro H."/>
            <person name="Tanguay P."/>
            <person name="Tuskan G.A."/>
            <person name="Henrissat B."/>
            <person name="Van de Peer Y."/>
            <person name="Rouze P."/>
            <person name="Ellis J.G."/>
            <person name="Dodds P.N."/>
            <person name="Schein J.E."/>
            <person name="Zhong S."/>
            <person name="Hamelin R.C."/>
            <person name="Grigoriev I.V."/>
            <person name="Szabo L.J."/>
            <person name="Martin F."/>
        </authorList>
    </citation>
    <scope>NUCLEOTIDE SEQUENCE [LARGE SCALE GENOMIC DNA]</scope>
    <source>
        <strain evidence="3">CRL 75-36-700-3 / race SCCL</strain>
    </source>
</reference>
<keyword evidence="3" id="KW-1185">Reference proteome</keyword>
<organism evidence="2 3">
    <name type="scientific">Puccinia graminis f. sp. tritici (strain CRL 75-36-700-3 / race SCCL)</name>
    <name type="common">Black stem rust fungus</name>
    <dbReference type="NCBI Taxonomy" id="418459"/>
    <lineage>
        <taxon>Eukaryota</taxon>
        <taxon>Fungi</taxon>
        <taxon>Dikarya</taxon>
        <taxon>Basidiomycota</taxon>
        <taxon>Pucciniomycotina</taxon>
        <taxon>Pucciniomycetes</taxon>
        <taxon>Pucciniales</taxon>
        <taxon>Pucciniaceae</taxon>
        <taxon>Puccinia</taxon>
    </lineage>
</organism>
<dbReference type="Proteomes" id="UP000008783">
    <property type="component" value="Unassembled WGS sequence"/>
</dbReference>
<gene>
    <name evidence="2" type="ORF">PGTG_22704</name>
</gene>
<dbReference type="VEuPathDB" id="FungiDB:PGTG_22704"/>
<sequence length="126" mass="13612">MPPGPGGTNSRDARGPPGTHRGPARGLCYVSPVTPLEDRNIPEKTFLSVNEPYLTSSDTLVLGNSLKRDMPSETFELEVPFHPVSPLPPAQRPPGVAGGHRYRAASAVTLSQLYSCIPDRFRHPVT</sequence>
<dbReference type="EMBL" id="DS178395">
    <property type="protein sequence ID" value="EHS62846.1"/>
    <property type="molecule type" value="Genomic_DNA"/>
</dbReference>
<evidence type="ECO:0000313" key="2">
    <source>
        <dbReference type="EMBL" id="EHS62846.1"/>
    </source>
</evidence>
<dbReference type="HOGENOM" id="CLU_1982643_0_0_1"/>
<name>H6QVB7_PUCGT</name>
<proteinExistence type="predicted"/>